<dbReference type="EMBL" id="CAJPDS010000005">
    <property type="protein sequence ID" value="CAF9907175.1"/>
    <property type="molecule type" value="Genomic_DNA"/>
</dbReference>
<dbReference type="OrthoDB" id="630188at2759"/>
<name>A0A8H3I8F8_9LECA</name>
<evidence type="ECO:0000259" key="1">
    <source>
        <dbReference type="Pfam" id="PF00149"/>
    </source>
</evidence>
<evidence type="ECO:0000313" key="2">
    <source>
        <dbReference type="EMBL" id="CAF9907175.1"/>
    </source>
</evidence>
<dbReference type="Proteomes" id="UP000664521">
    <property type="component" value="Unassembled WGS sequence"/>
</dbReference>
<dbReference type="PANTHER" id="PTHR12905:SF28">
    <property type="entry name" value="RHAMNOGALACTURONATE LYASE C-RELATED"/>
    <property type="match status" value="1"/>
</dbReference>
<dbReference type="InterPro" id="IPR029052">
    <property type="entry name" value="Metallo-depent_PP-like"/>
</dbReference>
<gene>
    <name evidence="2" type="ORF">HETSPECPRED_007060</name>
</gene>
<dbReference type="Pfam" id="PF00149">
    <property type="entry name" value="Metallophos"/>
    <property type="match status" value="1"/>
</dbReference>
<accession>A0A8H3I8F8</accession>
<dbReference type="InterPro" id="IPR004843">
    <property type="entry name" value="Calcineurin-like_PHP"/>
</dbReference>
<dbReference type="InterPro" id="IPR051693">
    <property type="entry name" value="UPF0046_metallophosphoest"/>
</dbReference>
<sequence length="299" mass="34152">MFRSSGGLDAILQRPEKRPQPRWWNLMFSNPTRGLAQLLYDARSIQPRDHANPVTVVCISDTHNYKPKVPDGDLLLHAGDLTQAGSLQEVSEMLAWLRSLPHPHKVVIAGNHDFALQSEERDKLDWGDILYLQQSSTSIKFKNGRILNIYGSPWSRKLGNWAFEYTPHQDLWTDNSPLEADVFITHMPPRYHLDIDGYGEQRLLAELWRVRPRLHIFGHVHGGYGLEVLAYDNFTAAYESIRRNTGGIGSVFQMFYLYLGYLFSSKATRNAIPRTTLVNAAIIGGLRDDQRREPITVDI</sequence>
<feature type="domain" description="Calcineurin-like phosphoesterase" evidence="1">
    <location>
        <begin position="68"/>
        <end position="222"/>
    </location>
</feature>
<dbReference type="Gene3D" id="3.60.21.10">
    <property type="match status" value="1"/>
</dbReference>
<organism evidence="2 3">
    <name type="scientific">Heterodermia speciosa</name>
    <dbReference type="NCBI Taxonomy" id="116794"/>
    <lineage>
        <taxon>Eukaryota</taxon>
        <taxon>Fungi</taxon>
        <taxon>Dikarya</taxon>
        <taxon>Ascomycota</taxon>
        <taxon>Pezizomycotina</taxon>
        <taxon>Lecanoromycetes</taxon>
        <taxon>OSLEUM clade</taxon>
        <taxon>Lecanoromycetidae</taxon>
        <taxon>Caliciales</taxon>
        <taxon>Physciaceae</taxon>
        <taxon>Heterodermia</taxon>
    </lineage>
</organism>
<protein>
    <recommendedName>
        <fullName evidence="1">Calcineurin-like phosphoesterase domain-containing protein</fullName>
    </recommendedName>
</protein>
<dbReference type="PANTHER" id="PTHR12905">
    <property type="entry name" value="METALLOPHOSPHOESTERASE"/>
    <property type="match status" value="1"/>
</dbReference>
<reference evidence="2" key="1">
    <citation type="submission" date="2021-03" db="EMBL/GenBank/DDBJ databases">
        <authorList>
            <person name="Tagirdzhanova G."/>
        </authorList>
    </citation>
    <scope>NUCLEOTIDE SEQUENCE</scope>
</reference>
<proteinExistence type="predicted"/>
<dbReference type="SUPFAM" id="SSF56300">
    <property type="entry name" value="Metallo-dependent phosphatases"/>
    <property type="match status" value="1"/>
</dbReference>
<evidence type="ECO:0000313" key="3">
    <source>
        <dbReference type="Proteomes" id="UP000664521"/>
    </source>
</evidence>
<dbReference type="GO" id="GO:0016787">
    <property type="term" value="F:hydrolase activity"/>
    <property type="evidence" value="ECO:0007669"/>
    <property type="project" value="InterPro"/>
</dbReference>
<dbReference type="AlphaFoldDB" id="A0A8H3I8F8"/>
<comment type="caution">
    <text evidence="2">The sequence shown here is derived from an EMBL/GenBank/DDBJ whole genome shotgun (WGS) entry which is preliminary data.</text>
</comment>
<dbReference type="CDD" id="cd07379">
    <property type="entry name" value="MPP_239FB"/>
    <property type="match status" value="1"/>
</dbReference>
<keyword evidence="3" id="KW-1185">Reference proteome</keyword>